<evidence type="ECO:0000259" key="33">
    <source>
        <dbReference type="PROSITE" id="PS50835"/>
    </source>
</evidence>
<evidence type="ECO:0000259" key="32">
    <source>
        <dbReference type="PROSITE" id="PS50219"/>
    </source>
</evidence>
<evidence type="ECO:0000256" key="27">
    <source>
        <dbReference type="ARBA" id="ARBA00079536"/>
    </source>
</evidence>
<dbReference type="EMBL" id="VBQZ03000061">
    <property type="protein sequence ID" value="MXQ90135.1"/>
    <property type="molecule type" value="Genomic_DNA"/>
</dbReference>
<dbReference type="InterPro" id="IPR001180">
    <property type="entry name" value="CNH_dom"/>
</dbReference>
<dbReference type="FunFam" id="2.60.40.10:FF:001326">
    <property type="entry name" value="Interleukin 1 receptor type 2"/>
    <property type="match status" value="1"/>
</dbReference>
<feature type="compositionally biased region" description="Polar residues" evidence="29">
    <location>
        <begin position="971"/>
        <end position="984"/>
    </location>
</feature>
<dbReference type="FunFam" id="1.10.510.10:FF:000003">
    <property type="entry name" value="TRAF2 and NCK-interacting protein kinase isoform 4"/>
    <property type="match status" value="1"/>
</dbReference>
<dbReference type="GO" id="GO:0005886">
    <property type="term" value="C:plasma membrane"/>
    <property type="evidence" value="ECO:0007669"/>
    <property type="project" value="UniProtKB-SubCell"/>
</dbReference>
<keyword evidence="9" id="KW-0964">Secreted</keyword>
<keyword evidence="13" id="KW-0732">Signal</keyword>
<evidence type="ECO:0000256" key="18">
    <source>
        <dbReference type="ARBA" id="ARBA00023157"/>
    </source>
</evidence>
<comment type="similarity">
    <text evidence="6">Belongs to the interleukin-1 receptor family.</text>
</comment>
<dbReference type="GO" id="GO:0004714">
    <property type="term" value="F:transmembrane receptor protein tyrosine kinase activity"/>
    <property type="evidence" value="ECO:0007669"/>
    <property type="project" value="UniProtKB-EC"/>
</dbReference>
<dbReference type="PANTHER" id="PTHR47096:SF1">
    <property type="entry name" value="MISSHAPEN LIKE KINASE 1"/>
    <property type="match status" value="1"/>
</dbReference>
<dbReference type="InterPro" id="IPR000719">
    <property type="entry name" value="Prot_kinase_dom"/>
</dbReference>
<evidence type="ECO:0000256" key="28">
    <source>
        <dbReference type="ARBA" id="ARBA00079822"/>
    </source>
</evidence>
<evidence type="ECO:0000256" key="23">
    <source>
        <dbReference type="ARBA" id="ARBA00059777"/>
    </source>
</evidence>
<dbReference type="InterPro" id="IPR003599">
    <property type="entry name" value="Ig_sub"/>
</dbReference>
<keyword evidence="15" id="KW-0418">Kinase</keyword>
<feature type="compositionally biased region" description="Polar residues" evidence="29">
    <location>
        <begin position="808"/>
        <end position="831"/>
    </location>
</feature>
<feature type="compositionally biased region" description="Basic and acidic residues" evidence="29">
    <location>
        <begin position="491"/>
        <end position="503"/>
    </location>
</feature>
<keyword evidence="14" id="KW-0677">Repeat</keyword>
<dbReference type="SUPFAM" id="SSF48726">
    <property type="entry name" value="Immunoglobulin"/>
    <property type="match status" value="3"/>
</dbReference>
<evidence type="ECO:0000256" key="26">
    <source>
        <dbReference type="ARBA" id="ARBA00077713"/>
    </source>
</evidence>
<evidence type="ECO:0000256" key="3">
    <source>
        <dbReference type="ARBA" id="ARBA00004613"/>
    </source>
</evidence>
<dbReference type="InterPro" id="IPR036179">
    <property type="entry name" value="Ig-like_dom_sf"/>
</dbReference>
<evidence type="ECO:0000256" key="15">
    <source>
        <dbReference type="ARBA" id="ARBA00022777"/>
    </source>
</evidence>
<dbReference type="InterPro" id="IPR013783">
    <property type="entry name" value="Ig-like_fold"/>
</dbReference>
<dbReference type="PRINTS" id="PR01536">
    <property type="entry name" value="INTRLKN1R12F"/>
</dbReference>
<evidence type="ECO:0000256" key="9">
    <source>
        <dbReference type="ARBA" id="ARBA00022525"/>
    </source>
</evidence>
<dbReference type="SMART" id="SM00220">
    <property type="entry name" value="S_TKc"/>
    <property type="match status" value="1"/>
</dbReference>
<gene>
    <name evidence="34" type="ORF">E5288_WYG017302</name>
</gene>
<dbReference type="Gene3D" id="2.60.40.10">
    <property type="entry name" value="Immunoglobulins"/>
    <property type="match status" value="3"/>
</dbReference>
<keyword evidence="10" id="KW-0723">Serine/threonine-protein kinase</keyword>
<dbReference type="GO" id="GO:0005576">
    <property type="term" value="C:extracellular region"/>
    <property type="evidence" value="ECO:0007669"/>
    <property type="project" value="UniProtKB-SubCell"/>
</dbReference>
<feature type="domain" description="CNH" evidence="32">
    <location>
        <begin position="1240"/>
        <end position="1527"/>
    </location>
</feature>
<evidence type="ECO:0000256" key="19">
    <source>
        <dbReference type="ARBA" id="ARBA00023170"/>
    </source>
</evidence>
<feature type="compositionally biased region" description="Low complexity" evidence="29">
    <location>
        <begin position="1117"/>
        <end position="1146"/>
    </location>
</feature>
<feature type="domain" description="Ig-like" evidence="33">
    <location>
        <begin position="1807"/>
        <end position="1912"/>
    </location>
</feature>
<feature type="compositionally biased region" description="Low complexity" evidence="29">
    <location>
        <begin position="939"/>
        <end position="965"/>
    </location>
</feature>
<feature type="transmembrane region" description="Helical" evidence="30">
    <location>
        <begin position="1917"/>
        <end position="1938"/>
    </location>
</feature>
<keyword evidence="12 30" id="KW-0812">Transmembrane</keyword>
<dbReference type="InterPro" id="IPR007110">
    <property type="entry name" value="Ig-like_dom"/>
</dbReference>
<evidence type="ECO:0000256" key="30">
    <source>
        <dbReference type="SAM" id="Phobius"/>
    </source>
</evidence>
<feature type="compositionally biased region" description="Basic and acidic residues" evidence="29">
    <location>
        <begin position="986"/>
        <end position="999"/>
    </location>
</feature>
<dbReference type="PANTHER" id="PTHR47096">
    <property type="entry name" value="MISSHAPEN LIKE KINASE 1"/>
    <property type="match status" value="1"/>
</dbReference>
<dbReference type="Proteomes" id="UP000322234">
    <property type="component" value="Unassembled WGS sequence"/>
</dbReference>
<comment type="catalytic activity">
    <reaction evidence="22">
        <text>L-tyrosyl-[protein] + ATP = O-phospho-L-tyrosyl-[protein] + ADP + H(+)</text>
        <dbReference type="Rhea" id="RHEA:10596"/>
        <dbReference type="Rhea" id="RHEA-COMP:10136"/>
        <dbReference type="Rhea" id="RHEA-COMP:20101"/>
        <dbReference type="ChEBI" id="CHEBI:15378"/>
        <dbReference type="ChEBI" id="CHEBI:30616"/>
        <dbReference type="ChEBI" id="CHEBI:46858"/>
        <dbReference type="ChEBI" id="CHEBI:61978"/>
        <dbReference type="ChEBI" id="CHEBI:456216"/>
        <dbReference type="EC" id="2.7.10.1"/>
    </reaction>
</comment>
<feature type="compositionally biased region" description="Low complexity" evidence="29">
    <location>
        <begin position="622"/>
        <end position="635"/>
    </location>
</feature>
<evidence type="ECO:0000256" key="13">
    <source>
        <dbReference type="ARBA" id="ARBA00022729"/>
    </source>
</evidence>
<dbReference type="EC" id="2.7.11.1" evidence="7"/>
<proteinExistence type="inferred from homology"/>
<feature type="compositionally biased region" description="Basic and acidic residues" evidence="29">
    <location>
        <begin position="722"/>
        <end position="759"/>
    </location>
</feature>
<feature type="compositionally biased region" description="Low complexity" evidence="29">
    <location>
        <begin position="521"/>
        <end position="535"/>
    </location>
</feature>
<comment type="similarity">
    <text evidence="5">Belongs to the protein kinase superfamily. STE Ser/Thr protein kinase family. STE20 subfamily.</text>
</comment>
<dbReference type="GO" id="GO:0005524">
    <property type="term" value="F:ATP binding"/>
    <property type="evidence" value="ECO:0007669"/>
    <property type="project" value="InterPro"/>
</dbReference>
<dbReference type="SUPFAM" id="SSF56112">
    <property type="entry name" value="Protein kinase-like (PK-like)"/>
    <property type="match status" value="1"/>
</dbReference>
<feature type="domain" description="Protein kinase" evidence="31">
    <location>
        <begin position="215"/>
        <end position="485"/>
    </location>
</feature>
<evidence type="ECO:0000256" key="29">
    <source>
        <dbReference type="SAM" id="MobiDB-lite"/>
    </source>
</evidence>
<feature type="compositionally biased region" description="Polar residues" evidence="29">
    <location>
        <begin position="1216"/>
        <end position="1229"/>
    </location>
</feature>
<keyword evidence="21" id="KW-0393">Immunoglobulin domain</keyword>
<comment type="caution">
    <text evidence="34">The sequence shown here is derived from an EMBL/GenBank/DDBJ whole genome shotgun (WGS) entry which is preliminary data.</text>
</comment>
<keyword evidence="11" id="KW-0808">Transferase</keyword>
<sequence length="1973" mass="222175">MMVLLTPFQFVASFLTQHSGKNLRQPVVPLAQKTPPKDPRGIVMKIAFELEQVHHFAATGFKCYFGNCPEVDFCFLLRVRLFFLEKSTHKWVVVWGFSVQNQAGFGLGVDDHGALESVRFTKSYKAIEPYGSLGRAWDSVIITFGEKEGRHVKTGQLAAIKVMDVTEHLSEHGSKTRTRVGTRHLQCSLNNKAFAIIFIIITHLSYLTEQWNSVPYGTVELGKGSSTRVTTCQLRTRSDCPSQALPSLLCSSHLSVDEEEEIKLEINMLKKYSHHRNIATYYGAFIKKSPPGHDDQLWLVMEFCGAGSITDLVKNTKGNTLKEDWIAYISREILRGLAHLHIHHVIHRDIKGQNVLLTENAEVKLVDFGVSAQLDRTVGRRNTFIGTPYWMAPEVIACDENPDATYDYRSDLWSCGITAIEMAEGAPPLCDMHPMRALFLIPRNPPPRLKSKKWSKKFFSFIEGCLVKNYMQRPSTEQLLKHPFIRDQPNERQVRIQLKDHIDRTRKKRGEKGMKCGRGLARAPESPSPASSRSSIVNVPGESTLRRDFLRLQQENKERSEALRRQQLLQEQQLREQEEYKRQLLAERQKRIEQQKEQRRRLEEVEEDSVPAGSRCLVPGASRSSEGRSPWSSPRLGHSGRADSLRQDCTRPEAPGMFFSLEYIRRQLEEEQRHLELLQQQLLQEQAMLLECRWRELEEHRQAERLQRQLQQEQAYLLSLQHDPRRPPPPPDRSKAGLHEPKAPHEPADRAREVEDRFRKTNHSSPEAQSKQTGRVLEPPVPSRSESFSSGNSESVHPALQRPAEPQVQWSHLASLKNNVSPVSRSHSFSDPSPPKFAHHHLRSQDPCPPSRSEVLSQSSDSKAEVPDPAQKAWSRSDSDEVPPRVPVRTTSRSPVLSRRDSPLQGSGQQSNQAGQRNSTSSIEPRLLWERVEKLAPRPGSGSSSGSSNSGSQPGSHPGSQSGSGERFRVRSSSKSEGSPSQRLENAAKKPEDKKEVFRPLKPADLTALAKELRAVEDVRPPHKKVKNVTTVSLACGSQLLTSGLCLNRSSLNLSNGETESVKTMVVHDDVESEPALTPSKEGTLIVRQSAVDQKRASHHESNGFAGRIHLLPDLLQQSHSSSTSSTSSSPSSSQPTPTMSPQTPQDKLTTNETQSASNTLQKHKSSSSFTPFIDPRLLQISPSSGTTVTSVVGFSCDGMRPEAMRQDPTRKGSVVNVNPTNTRPQSDTPEIRKYKKRFNSEILCAALWGVNLLVGTESGLMLLDRSGQGKVYPLINRRRFQQMDVLEGLNVLVTISGKKDKLRVYYLSWLRNKILHNDPEVEKKQGWTTVGDLEGCVHYKVVKYERIKFLVIALKNSVEVYAWAPKPYHKFMAFKSFGELVHKPLLVDLTVEEGQRLKVIYGSCAGFHAVDVDSGSVYDIYLPTHIQCSIKPHAIIILPNTDGMELLVCYEDEGVYVNTYGRITKDVVLQWGEMPTSVAYIRSNQTMGWGEKAIEIRSVETGHLDGVFMHKRAQRLKFLCERNDKVFFASVRSGGSSQVYFMTLGRTSLLSWLWCAGLAASPSCVLQKFLGAMFLLSVLIMGVSTFAVQSEEHLVAAGSCRFHGRHPKTRFKVEGEPLVLTCPQVLHWESTSAHVNVTWRRNDSAVAVPGEEESRVWVRDGALWIVPASQADSDTYICTVRNASYCDKMSVELRVFEKTDASVPLIFYPQIIPLSASGLLVCPDLSEFIGNRTDVEIQWYKDSVPLDQDNQKFLNVRGTRLLVNNVSMEDAGYYTCAMTYAHKGRQYNITRNIKLRVKKRDEETIPVIISPHQTISASLGSRLTIPCKVFLGAGIHTTTLLWWTANNTFIEDAYHGGRVTEGERQAYSENNENYIEVPLIFDPVRREDLHTDFKCVVRNTMSSQTLRTTVKEAATFSWEIMLAPLSLIVLVLGGIWMHRRYKRRTGKAYGLMELKTGHPDSQSYPSKIKEIK</sequence>
<dbReference type="InterPro" id="IPR051700">
    <property type="entry name" value="STE20_Ser-Thr_kinase"/>
</dbReference>
<dbReference type="Pfam" id="PF00069">
    <property type="entry name" value="Pkinase"/>
    <property type="match status" value="1"/>
</dbReference>
<keyword evidence="18" id="KW-1015">Disulfide bond</keyword>
<dbReference type="FunFam" id="2.60.40.10:FF:001027">
    <property type="entry name" value="Interleukin 1 receptor type 2"/>
    <property type="match status" value="1"/>
</dbReference>
<feature type="compositionally biased region" description="Low complexity" evidence="29">
    <location>
        <begin position="905"/>
        <end position="919"/>
    </location>
</feature>
<dbReference type="GO" id="GO:0005829">
    <property type="term" value="C:cytosol"/>
    <property type="evidence" value="ECO:0007669"/>
    <property type="project" value="TreeGrafter"/>
</dbReference>
<evidence type="ECO:0000256" key="12">
    <source>
        <dbReference type="ARBA" id="ARBA00022692"/>
    </source>
</evidence>
<feature type="region of interest" description="Disordered" evidence="29">
    <location>
        <begin position="719"/>
        <end position="1001"/>
    </location>
</feature>
<feature type="domain" description="Ig-like" evidence="33">
    <location>
        <begin position="1615"/>
        <end position="1695"/>
    </location>
</feature>
<feature type="region of interest" description="Disordered" evidence="29">
    <location>
        <begin position="1117"/>
        <end position="1169"/>
    </location>
</feature>
<evidence type="ECO:0000313" key="35">
    <source>
        <dbReference type="Proteomes" id="UP000322234"/>
    </source>
</evidence>
<feature type="compositionally biased region" description="Polar residues" evidence="29">
    <location>
        <begin position="1147"/>
        <end position="1169"/>
    </location>
</feature>
<dbReference type="InterPro" id="IPR004077">
    <property type="entry name" value="IL-1_rcpt_II-typ"/>
</dbReference>
<dbReference type="Pfam" id="PF00047">
    <property type="entry name" value="ig"/>
    <property type="match status" value="2"/>
</dbReference>
<evidence type="ECO:0000256" key="4">
    <source>
        <dbReference type="ARBA" id="ARBA00006692"/>
    </source>
</evidence>
<dbReference type="InterPro" id="IPR003598">
    <property type="entry name" value="Ig_sub2"/>
</dbReference>
<dbReference type="InterPro" id="IPR011009">
    <property type="entry name" value="Kinase-like_dom_sf"/>
</dbReference>
<name>A0A6B0RJR2_9CETA</name>
<dbReference type="PRINTS" id="PR01539">
    <property type="entry name" value="INTRLEUKN1R2"/>
</dbReference>
<keyword evidence="17 30" id="KW-0472">Membrane</keyword>
<evidence type="ECO:0000256" key="11">
    <source>
        <dbReference type="ARBA" id="ARBA00022679"/>
    </source>
</evidence>
<comment type="similarity">
    <text evidence="4">Belongs to the protein kinase superfamily. CAMK Ser/Thr protein kinase family.</text>
</comment>
<dbReference type="InterPro" id="IPR008271">
    <property type="entry name" value="Ser/Thr_kinase_AS"/>
</dbReference>
<dbReference type="PROSITE" id="PS50219">
    <property type="entry name" value="CNH"/>
    <property type="match status" value="1"/>
</dbReference>
<evidence type="ECO:0000256" key="24">
    <source>
        <dbReference type="ARBA" id="ARBA00067897"/>
    </source>
</evidence>
<dbReference type="InterPro" id="IPR004074">
    <property type="entry name" value="IL-1_rcpt_I/II-typ"/>
</dbReference>
<feature type="compositionally biased region" description="Basic and acidic residues" evidence="29">
    <location>
        <begin position="1200"/>
        <end position="1211"/>
    </location>
</feature>
<keyword evidence="19" id="KW-0675">Receptor</keyword>
<evidence type="ECO:0000256" key="25">
    <source>
        <dbReference type="ARBA" id="ARBA00076481"/>
    </source>
</evidence>
<feature type="region of interest" description="Disordered" evidence="29">
    <location>
        <begin position="598"/>
        <end position="652"/>
    </location>
</feature>
<feature type="compositionally biased region" description="Low complexity" evidence="29">
    <location>
        <begin position="783"/>
        <end position="795"/>
    </location>
</feature>
<feature type="compositionally biased region" description="Basic and acidic residues" evidence="29">
    <location>
        <begin position="927"/>
        <end position="936"/>
    </location>
</feature>
<evidence type="ECO:0000256" key="5">
    <source>
        <dbReference type="ARBA" id="ARBA00008874"/>
    </source>
</evidence>
<dbReference type="SMART" id="SM00036">
    <property type="entry name" value="CNH"/>
    <property type="match status" value="1"/>
</dbReference>
<evidence type="ECO:0000256" key="20">
    <source>
        <dbReference type="ARBA" id="ARBA00023180"/>
    </source>
</evidence>
<feature type="region of interest" description="Disordered" evidence="29">
    <location>
        <begin position="491"/>
        <end position="540"/>
    </location>
</feature>
<accession>A0A6B0RJR2</accession>
<evidence type="ECO:0000256" key="22">
    <source>
        <dbReference type="ARBA" id="ARBA00051243"/>
    </source>
</evidence>
<evidence type="ECO:0000256" key="1">
    <source>
        <dbReference type="ARBA" id="ARBA00004236"/>
    </source>
</evidence>
<dbReference type="FunFam" id="2.60.40.10:FF:000188">
    <property type="entry name" value="Interleukin-1 receptor accessory protein-like 1"/>
    <property type="match status" value="1"/>
</dbReference>
<evidence type="ECO:0000259" key="31">
    <source>
        <dbReference type="PROSITE" id="PS50011"/>
    </source>
</evidence>
<evidence type="ECO:0000256" key="14">
    <source>
        <dbReference type="ARBA" id="ARBA00022737"/>
    </source>
</evidence>
<comment type="function">
    <text evidence="23">Non-signaling receptor for IL1A, IL1B and IL1RN. Reduces IL1B activities. Serves as a decoy receptor by competitive binding to IL1B and preventing its binding to IL1R1. Also modulates cellular response through non-signaling association with IL1RAP after binding to IL1B. IL1R2 (membrane and secreted forms) preferentially binds IL1B and poorly IL1A and IL1RN. The secreted IL1R2 recruits secreted IL1RAP with high affinity; this complex formation may be the dominant mechanism for neutralization of IL1B by secreted/soluble receptors.</text>
</comment>
<evidence type="ECO:0000256" key="7">
    <source>
        <dbReference type="ARBA" id="ARBA00012513"/>
    </source>
</evidence>
<dbReference type="PROSITE" id="PS50011">
    <property type="entry name" value="PROTEIN_KINASE_DOM"/>
    <property type="match status" value="1"/>
</dbReference>
<dbReference type="PROSITE" id="PS50835">
    <property type="entry name" value="IG_LIKE"/>
    <property type="match status" value="3"/>
</dbReference>
<evidence type="ECO:0000313" key="34">
    <source>
        <dbReference type="EMBL" id="MXQ90135.1"/>
    </source>
</evidence>
<protein>
    <recommendedName>
        <fullName evidence="24">Interleukin-1 receptor type 2</fullName>
        <ecNumber evidence="7">2.7.11.1</ecNumber>
    </recommendedName>
    <alternativeName>
        <fullName evidence="27">CD121 antigen-like family member B</fullName>
    </alternativeName>
    <alternativeName>
        <fullName evidence="28">IL-1 type II receptor</fullName>
    </alternativeName>
    <alternativeName>
        <fullName evidence="25">Interleukin-1 receptor beta</fullName>
    </alternativeName>
    <alternativeName>
        <fullName evidence="26">Interleukin-1 receptor type II</fullName>
    </alternativeName>
</protein>
<evidence type="ECO:0000256" key="16">
    <source>
        <dbReference type="ARBA" id="ARBA00022989"/>
    </source>
</evidence>
<dbReference type="Gene3D" id="3.30.200.20">
    <property type="entry name" value="Phosphorylase Kinase, domain 1"/>
    <property type="match status" value="1"/>
</dbReference>
<dbReference type="PROSITE" id="PS00108">
    <property type="entry name" value="PROTEIN_KINASE_ST"/>
    <property type="match status" value="1"/>
</dbReference>
<evidence type="ECO:0000256" key="10">
    <source>
        <dbReference type="ARBA" id="ARBA00022527"/>
    </source>
</evidence>
<feature type="compositionally biased region" description="Polar residues" evidence="29">
    <location>
        <begin position="763"/>
        <end position="773"/>
    </location>
</feature>
<feature type="compositionally biased region" description="Basic and acidic residues" evidence="29">
    <location>
        <begin position="640"/>
        <end position="651"/>
    </location>
</feature>
<dbReference type="Pfam" id="PF00780">
    <property type="entry name" value="CNH"/>
    <property type="match status" value="1"/>
</dbReference>
<keyword evidence="8" id="KW-1003">Cell membrane</keyword>
<keyword evidence="16 30" id="KW-1133">Transmembrane helix</keyword>
<feature type="region of interest" description="Disordered" evidence="29">
    <location>
        <begin position="1200"/>
        <end position="1229"/>
    </location>
</feature>
<dbReference type="GO" id="GO:0004674">
    <property type="term" value="F:protein serine/threonine kinase activity"/>
    <property type="evidence" value="ECO:0007669"/>
    <property type="project" value="UniProtKB-KW"/>
</dbReference>
<evidence type="ECO:0000256" key="17">
    <source>
        <dbReference type="ARBA" id="ARBA00023136"/>
    </source>
</evidence>
<evidence type="ECO:0000256" key="6">
    <source>
        <dbReference type="ARBA" id="ARBA00009752"/>
    </source>
</evidence>
<organism evidence="34 35">
    <name type="scientific">Bos mutus</name>
    <name type="common">wild yak</name>
    <dbReference type="NCBI Taxonomy" id="72004"/>
    <lineage>
        <taxon>Eukaryota</taxon>
        <taxon>Metazoa</taxon>
        <taxon>Chordata</taxon>
        <taxon>Craniata</taxon>
        <taxon>Vertebrata</taxon>
        <taxon>Euteleostomi</taxon>
        <taxon>Mammalia</taxon>
        <taxon>Eutheria</taxon>
        <taxon>Laurasiatheria</taxon>
        <taxon>Artiodactyla</taxon>
        <taxon>Ruminantia</taxon>
        <taxon>Pecora</taxon>
        <taxon>Bovidae</taxon>
        <taxon>Bovinae</taxon>
        <taxon>Bos</taxon>
    </lineage>
</organism>
<reference evidence="34" key="1">
    <citation type="submission" date="2019-10" db="EMBL/GenBank/DDBJ databases">
        <title>The sequence and de novo assembly of the wild yak genome.</title>
        <authorList>
            <person name="Liu Y."/>
        </authorList>
    </citation>
    <scope>NUCLEOTIDE SEQUENCE [LARGE SCALE GENOMIC DNA]</scope>
    <source>
        <strain evidence="34">WY2019</strain>
    </source>
</reference>
<dbReference type="Gene3D" id="1.10.510.10">
    <property type="entry name" value="Transferase(Phosphotransferase) domain 1"/>
    <property type="match status" value="1"/>
</dbReference>
<evidence type="ECO:0000256" key="8">
    <source>
        <dbReference type="ARBA" id="ARBA00022475"/>
    </source>
</evidence>
<comment type="subcellular location">
    <subcellularLocation>
        <location evidence="1">Cell membrane</location>
    </subcellularLocation>
    <subcellularLocation>
        <location evidence="2">Membrane</location>
        <topology evidence="2">Single-pass type I membrane protein</topology>
    </subcellularLocation>
    <subcellularLocation>
        <location evidence="3">Secreted</location>
    </subcellularLocation>
</comment>
<keyword evidence="35" id="KW-1185">Reference proteome</keyword>
<keyword evidence="20" id="KW-0325">Glycoprotein</keyword>
<dbReference type="InterPro" id="IPR013151">
    <property type="entry name" value="Immunoglobulin_dom"/>
</dbReference>
<dbReference type="SMART" id="SM00408">
    <property type="entry name" value="IGc2"/>
    <property type="match status" value="2"/>
</dbReference>
<dbReference type="SMART" id="SM00409">
    <property type="entry name" value="IG"/>
    <property type="match status" value="3"/>
</dbReference>
<dbReference type="GO" id="GO:0004910">
    <property type="term" value="F:interleukin-1, type II, blocking receptor activity"/>
    <property type="evidence" value="ECO:0007669"/>
    <property type="project" value="InterPro"/>
</dbReference>
<evidence type="ECO:0000256" key="21">
    <source>
        <dbReference type="ARBA" id="ARBA00023319"/>
    </source>
</evidence>
<evidence type="ECO:0000256" key="2">
    <source>
        <dbReference type="ARBA" id="ARBA00004479"/>
    </source>
</evidence>
<feature type="domain" description="Ig-like" evidence="33">
    <location>
        <begin position="1705"/>
        <end position="1791"/>
    </location>
</feature>